<dbReference type="EMBL" id="NCVQ01000001">
    <property type="protein sequence ID" value="PWZ52859.1"/>
    <property type="molecule type" value="Genomic_DNA"/>
</dbReference>
<dbReference type="InterPro" id="IPR044976">
    <property type="entry name" value="FIPS5/FIPS3-like"/>
</dbReference>
<evidence type="ECO:0000256" key="1">
    <source>
        <dbReference type="SAM" id="MobiDB-lite"/>
    </source>
</evidence>
<protein>
    <submittedName>
        <fullName evidence="2">FIP1[V]-like protein</fullName>
    </submittedName>
</protein>
<feature type="compositionally biased region" description="Basic and acidic residues" evidence="1">
    <location>
        <begin position="77"/>
        <end position="89"/>
    </location>
</feature>
<dbReference type="AlphaFoldDB" id="A0A317Y2K1"/>
<feature type="region of interest" description="Disordered" evidence="1">
    <location>
        <begin position="47"/>
        <end position="257"/>
    </location>
</feature>
<feature type="compositionally biased region" description="Polar residues" evidence="1">
    <location>
        <begin position="177"/>
        <end position="189"/>
    </location>
</feature>
<name>A0A317Y2K1_MAIZE</name>
<feature type="compositionally biased region" description="Polar residues" evidence="1">
    <location>
        <begin position="230"/>
        <end position="239"/>
    </location>
</feature>
<dbReference type="GO" id="GO:0006397">
    <property type="term" value="P:mRNA processing"/>
    <property type="evidence" value="ECO:0007669"/>
    <property type="project" value="InterPro"/>
</dbReference>
<feature type="compositionally biased region" description="Basic and acidic residues" evidence="1">
    <location>
        <begin position="215"/>
        <end position="227"/>
    </location>
</feature>
<reference evidence="2" key="1">
    <citation type="journal article" date="2018" name="Nat. Genet.">
        <title>Extensive intraspecific gene order and gene structural variations between Mo17 and other maize genomes.</title>
        <authorList>
            <person name="Sun S."/>
            <person name="Zhou Y."/>
            <person name="Chen J."/>
            <person name="Shi J."/>
            <person name="Zhao H."/>
            <person name="Zhao H."/>
            <person name="Song W."/>
            <person name="Zhang M."/>
            <person name="Cui Y."/>
            <person name="Dong X."/>
            <person name="Liu H."/>
            <person name="Ma X."/>
            <person name="Jiao Y."/>
            <person name="Wang B."/>
            <person name="Wei X."/>
            <person name="Stein J.C."/>
            <person name="Glaubitz J.C."/>
            <person name="Lu F."/>
            <person name="Yu G."/>
            <person name="Liang C."/>
            <person name="Fengler K."/>
            <person name="Li B."/>
            <person name="Rafalski A."/>
            <person name="Schnable P.S."/>
            <person name="Ware D.H."/>
            <person name="Buckler E.S."/>
            <person name="Lai J."/>
        </authorList>
    </citation>
    <scope>NUCLEOTIDE SEQUENCE [LARGE SCALE GENOMIC DNA]</scope>
    <source>
        <tissue evidence="2">Seedling</tissue>
    </source>
</reference>
<evidence type="ECO:0000313" key="2">
    <source>
        <dbReference type="EMBL" id="PWZ52859.1"/>
    </source>
</evidence>
<comment type="caution">
    <text evidence="2">The sequence shown here is derived from an EMBL/GenBank/DDBJ whole genome shotgun (WGS) entry which is preliminary data.</text>
</comment>
<organism evidence="2">
    <name type="scientific">Zea mays</name>
    <name type="common">Maize</name>
    <dbReference type="NCBI Taxonomy" id="4577"/>
    <lineage>
        <taxon>Eukaryota</taxon>
        <taxon>Viridiplantae</taxon>
        <taxon>Streptophyta</taxon>
        <taxon>Embryophyta</taxon>
        <taxon>Tracheophyta</taxon>
        <taxon>Spermatophyta</taxon>
        <taxon>Magnoliopsida</taxon>
        <taxon>Liliopsida</taxon>
        <taxon>Poales</taxon>
        <taxon>Poaceae</taxon>
        <taxon>PACMAD clade</taxon>
        <taxon>Panicoideae</taxon>
        <taxon>Andropogonodae</taxon>
        <taxon>Andropogoneae</taxon>
        <taxon>Tripsacinae</taxon>
        <taxon>Zea</taxon>
    </lineage>
</organism>
<feature type="compositionally biased region" description="Basic and acidic residues" evidence="1">
    <location>
        <begin position="158"/>
        <end position="167"/>
    </location>
</feature>
<dbReference type="PANTHER" id="PTHR36884">
    <property type="entry name" value="FIP1[III]-LIKE PROTEIN"/>
    <property type="match status" value="1"/>
</dbReference>
<sequence>MEHEDTDAISVPPPTILVTSSSSLSVTSSGSGTTLPLVVAMVRMTCKASSGRRRKRYHLGDLEPNGKTAKSSEGSEVETKEVNEQESSRGHATLSKKSQNPQPDNSLVNQVEEDASDDENHEDSRRGRSKLERWTSHKEIEYSNIDDDNTETFPTIKADVEADEVGKSEVSAAVGNSDINSNVDTGQTSDKSDRHLDTVERLKRRSERFKLPMPGEKDTPQSKKVDTEMQPPQNESTAADTEVRPERPARKRRWTGS</sequence>
<feature type="compositionally biased region" description="Basic and acidic residues" evidence="1">
    <location>
        <begin position="122"/>
        <end position="141"/>
    </location>
</feature>
<feature type="compositionally biased region" description="Acidic residues" evidence="1">
    <location>
        <begin position="111"/>
        <end position="121"/>
    </location>
</feature>
<gene>
    <name evidence="2" type="primary">FIPS5_0</name>
    <name evidence="2" type="ORF">Zm00014a_032415</name>
</gene>
<accession>A0A317Y2K1</accession>
<feature type="compositionally biased region" description="Basic and acidic residues" evidence="1">
    <location>
        <begin position="190"/>
        <end position="201"/>
    </location>
</feature>
<feature type="compositionally biased region" description="Polar residues" evidence="1">
    <location>
        <begin position="95"/>
        <end position="109"/>
    </location>
</feature>
<proteinExistence type="predicted"/>
<dbReference type="Proteomes" id="UP000251960">
    <property type="component" value="Chromosome 1"/>
</dbReference>
<dbReference type="PANTHER" id="PTHR36884:SF1">
    <property type="entry name" value="FIP1[V]-LIKE PROTEIN"/>
    <property type="match status" value="1"/>
</dbReference>